<dbReference type="InterPro" id="IPR038056">
    <property type="entry name" value="YjbR-like_sf"/>
</dbReference>
<dbReference type="EMBL" id="WHPF01000007">
    <property type="protein sequence ID" value="NNV55991.1"/>
    <property type="molecule type" value="Genomic_DNA"/>
</dbReference>
<proteinExistence type="predicted"/>
<dbReference type="PANTHER" id="PTHR35145:SF1">
    <property type="entry name" value="CYTOPLASMIC PROTEIN"/>
    <property type="match status" value="1"/>
</dbReference>
<protein>
    <submittedName>
        <fullName evidence="1">MmcQ/YjbR family DNA-binding protein</fullName>
    </submittedName>
</protein>
<evidence type="ECO:0000313" key="1">
    <source>
        <dbReference type="EMBL" id="NNV55991.1"/>
    </source>
</evidence>
<reference evidence="1" key="1">
    <citation type="submission" date="2019-10" db="EMBL/GenBank/DDBJ databases">
        <title>Draft genome sequence of Panacibacter sp. KCS-6.</title>
        <authorList>
            <person name="Yim K.J."/>
        </authorList>
    </citation>
    <scope>NUCLEOTIDE SEQUENCE</scope>
    <source>
        <strain evidence="1">KCS-6</strain>
    </source>
</reference>
<evidence type="ECO:0000313" key="2">
    <source>
        <dbReference type="Proteomes" id="UP000598971"/>
    </source>
</evidence>
<dbReference type="Pfam" id="PF04237">
    <property type="entry name" value="YjbR"/>
    <property type="match status" value="1"/>
</dbReference>
<accession>A0A8J8FDE3</accession>
<dbReference type="Proteomes" id="UP000598971">
    <property type="component" value="Unassembled WGS sequence"/>
</dbReference>
<sequence length="116" mass="13237">MNIETLHTYCLAKKGVEESFPFGEDTLVFKVGGKIFLLTGLNSSPLQFNVKCHPEKAIEWREQYEAVQPGYHMNKKHWNTVVVDGSIPNKVIQQMIDDSYELVVQSLPKSIRDTIV</sequence>
<dbReference type="Gene3D" id="3.90.1150.30">
    <property type="match status" value="1"/>
</dbReference>
<keyword evidence="1" id="KW-0238">DNA-binding</keyword>
<dbReference type="RefSeq" id="WP_171607933.1">
    <property type="nucleotide sequence ID" value="NZ_WHPF01000007.1"/>
</dbReference>
<name>A0A8J8FDE3_9BACT</name>
<keyword evidence="2" id="KW-1185">Reference proteome</keyword>
<gene>
    <name evidence="1" type="ORF">GD597_11015</name>
</gene>
<dbReference type="AlphaFoldDB" id="A0A8J8FDE3"/>
<dbReference type="SUPFAM" id="SSF142906">
    <property type="entry name" value="YjbR-like"/>
    <property type="match status" value="1"/>
</dbReference>
<dbReference type="GO" id="GO:0003677">
    <property type="term" value="F:DNA binding"/>
    <property type="evidence" value="ECO:0007669"/>
    <property type="project" value="UniProtKB-KW"/>
</dbReference>
<dbReference type="InterPro" id="IPR058532">
    <property type="entry name" value="YjbR/MT2646/Rv2570-like"/>
</dbReference>
<comment type="caution">
    <text evidence="1">The sequence shown here is derived from an EMBL/GenBank/DDBJ whole genome shotgun (WGS) entry which is preliminary data.</text>
</comment>
<organism evidence="1 2">
    <name type="scientific">Limnovirga soli</name>
    <dbReference type="NCBI Taxonomy" id="2656915"/>
    <lineage>
        <taxon>Bacteria</taxon>
        <taxon>Pseudomonadati</taxon>
        <taxon>Bacteroidota</taxon>
        <taxon>Chitinophagia</taxon>
        <taxon>Chitinophagales</taxon>
        <taxon>Chitinophagaceae</taxon>
        <taxon>Limnovirga</taxon>
    </lineage>
</organism>
<dbReference type="PANTHER" id="PTHR35145">
    <property type="entry name" value="CYTOPLASMIC PROTEIN-RELATED"/>
    <property type="match status" value="1"/>
</dbReference>
<dbReference type="InterPro" id="IPR007351">
    <property type="entry name" value="YjbR"/>
</dbReference>